<dbReference type="EMBL" id="LRPO01000024">
    <property type="protein sequence ID" value="KWZ81708.1"/>
    <property type="molecule type" value="Genomic_DNA"/>
</dbReference>
<gene>
    <name evidence="2" type="ORF">HMPREF3196_00835</name>
</gene>
<feature type="region of interest" description="Disordered" evidence="1">
    <location>
        <begin position="25"/>
        <end position="47"/>
    </location>
</feature>
<feature type="compositionally biased region" description="Polar residues" evidence="1">
    <location>
        <begin position="36"/>
        <end position="46"/>
    </location>
</feature>
<evidence type="ECO:0000313" key="2">
    <source>
        <dbReference type="EMBL" id="KWZ81708.1"/>
    </source>
</evidence>
<name>A0A133KQ74_BIFBI</name>
<comment type="caution">
    <text evidence="2">The sequence shown here is derived from an EMBL/GenBank/DDBJ whole genome shotgun (WGS) entry which is preliminary data.</text>
</comment>
<protein>
    <submittedName>
        <fullName evidence="2">Uncharacterized protein</fullName>
    </submittedName>
</protein>
<sequence>MIHEPMRLRICGILSAADCGVVTTRRRHAPPPASGRMSTPTDSNSAFGVHRLARCAGQP</sequence>
<dbReference type="AlphaFoldDB" id="A0A133KQ74"/>
<evidence type="ECO:0000256" key="1">
    <source>
        <dbReference type="SAM" id="MobiDB-lite"/>
    </source>
</evidence>
<reference evidence="2 3" key="1">
    <citation type="submission" date="2016-01" db="EMBL/GenBank/DDBJ databases">
        <authorList>
            <person name="Oliw E.H."/>
        </authorList>
    </citation>
    <scope>NUCLEOTIDE SEQUENCE [LARGE SCALE GENOMIC DNA]</scope>
    <source>
        <strain evidence="2 3">MJR8628B</strain>
    </source>
</reference>
<organism evidence="2 3">
    <name type="scientific">Bifidobacterium bifidum</name>
    <dbReference type="NCBI Taxonomy" id="1681"/>
    <lineage>
        <taxon>Bacteria</taxon>
        <taxon>Bacillati</taxon>
        <taxon>Actinomycetota</taxon>
        <taxon>Actinomycetes</taxon>
        <taxon>Bifidobacteriales</taxon>
        <taxon>Bifidobacteriaceae</taxon>
        <taxon>Bifidobacterium</taxon>
    </lineage>
</organism>
<proteinExistence type="predicted"/>
<accession>A0A133KQ74</accession>
<evidence type="ECO:0000313" key="3">
    <source>
        <dbReference type="Proteomes" id="UP000070092"/>
    </source>
</evidence>
<dbReference type="Proteomes" id="UP000070092">
    <property type="component" value="Unassembled WGS sequence"/>
</dbReference>